<reference evidence="4 5" key="1">
    <citation type="submission" date="2020-03" db="EMBL/GenBank/DDBJ databases">
        <title>Bradyrhizobium diversity isolated from nodules of Indigofera sp.</title>
        <authorList>
            <person name="Klepa M."/>
            <person name="Helene L."/>
            <person name="Hungria M."/>
        </authorList>
    </citation>
    <scope>NUCLEOTIDE SEQUENCE [LARGE SCALE GENOMIC DNA]</scope>
    <source>
        <strain evidence="4 5">WSM 1791</strain>
    </source>
</reference>
<feature type="region of interest" description="Disordered" evidence="1">
    <location>
        <begin position="128"/>
        <end position="150"/>
    </location>
</feature>
<accession>A0A7Y4GRN6</accession>
<dbReference type="EMBL" id="JAAVLX010000004">
    <property type="protein sequence ID" value="NOJ40474.1"/>
    <property type="molecule type" value="Genomic_DNA"/>
</dbReference>
<protein>
    <submittedName>
        <fullName evidence="4">PEGA domain-containing protein</fullName>
    </submittedName>
</protein>
<dbReference type="Pfam" id="PF08308">
    <property type="entry name" value="PEGA"/>
    <property type="match status" value="1"/>
</dbReference>
<proteinExistence type="predicted"/>
<comment type="caution">
    <text evidence="4">The sequence shown here is derived from an EMBL/GenBank/DDBJ whole genome shotgun (WGS) entry which is preliminary data.</text>
</comment>
<name>A0A7Y4GRN6_9BRAD</name>
<keyword evidence="2" id="KW-0732">Signal</keyword>
<evidence type="ECO:0000256" key="2">
    <source>
        <dbReference type="SAM" id="SignalP"/>
    </source>
</evidence>
<organism evidence="4 5">
    <name type="scientific">Bradyrhizobium australiense</name>
    <dbReference type="NCBI Taxonomy" id="2721161"/>
    <lineage>
        <taxon>Bacteria</taxon>
        <taxon>Pseudomonadati</taxon>
        <taxon>Pseudomonadota</taxon>
        <taxon>Alphaproteobacteria</taxon>
        <taxon>Hyphomicrobiales</taxon>
        <taxon>Nitrobacteraceae</taxon>
        <taxon>Bradyrhizobium</taxon>
    </lineage>
</organism>
<sequence>MTIRLLLAVAIAAPCLGCASVTRGTTENISISSTPAGATAEISGLDIPTACVTPCVVQAKRNADITVTVSKEGYEPQIIPLTKEIPGTGAAGFAGNVLLGGLVGMGVDAATGAAMDHKPNPVIVTLQPVASAAPRAAKPRPQKRPPPPQS</sequence>
<dbReference type="AlphaFoldDB" id="A0A7Y4GRN6"/>
<dbReference type="InterPro" id="IPR013229">
    <property type="entry name" value="PEGA"/>
</dbReference>
<dbReference type="RefSeq" id="WP_171579743.1">
    <property type="nucleotide sequence ID" value="NZ_JAAVLX010000004.1"/>
</dbReference>
<evidence type="ECO:0000259" key="3">
    <source>
        <dbReference type="Pfam" id="PF08308"/>
    </source>
</evidence>
<evidence type="ECO:0000256" key="1">
    <source>
        <dbReference type="SAM" id="MobiDB-lite"/>
    </source>
</evidence>
<gene>
    <name evidence="4" type="ORF">HCN58_12860</name>
</gene>
<feature type="domain" description="PEGA" evidence="3">
    <location>
        <begin position="28"/>
        <end position="76"/>
    </location>
</feature>
<keyword evidence="5" id="KW-1185">Reference proteome</keyword>
<evidence type="ECO:0000313" key="5">
    <source>
        <dbReference type="Proteomes" id="UP000544122"/>
    </source>
</evidence>
<evidence type="ECO:0000313" key="4">
    <source>
        <dbReference type="EMBL" id="NOJ40474.1"/>
    </source>
</evidence>
<feature type="chain" id="PRO_5031267121" evidence="2">
    <location>
        <begin position="20"/>
        <end position="150"/>
    </location>
</feature>
<feature type="signal peptide" evidence="2">
    <location>
        <begin position="1"/>
        <end position="19"/>
    </location>
</feature>
<dbReference type="Proteomes" id="UP000544122">
    <property type="component" value="Unassembled WGS sequence"/>
</dbReference>